<comment type="subunit">
    <text evidence="5">Part of the 50S ribosomal subunit; part of the 5S rRNA/L5/L18/L25 subcomplex. Contacts the 5S rRNA. Binds to the 5S rRNA independently of L5 and L18.</text>
</comment>
<dbReference type="STRING" id="57664.SAMN05661003_102196"/>
<evidence type="ECO:0000256" key="2">
    <source>
        <dbReference type="ARBA" id="ARBA00022884"/>
    </source>
</evidence>
<dbReference type="InterPro" id="IPR037121">
    <property type="entry name" value="Ribosomal_bL25_C"/>
</dbReference>
<gene>
    <name evidence="5" type="primary">rplY</name>
    <name evidence="5" type="synonym">ctc</name>
    <name evidence="9" type="ORF">SAMN05661003_102196</name>
</gene>
<feature type="region of interest" description="Disordered" evidence="6">
    <location>
        <begin position="1"/>
        <end position="20"/>
    </location>
</feature>
<dbReference type="InterPro" id="IPR020057">
    <property type="entry name" value="Ribosomal_bL25_b-dom"/>
</dbReference>
<evidence type="ECO:0000313" key="10">
    <source>
        <dbReference type="Proteomes" id="UP000243205"/>
    </source>
</evidence>
<evidence type="ECO:0000313" key="9">
    <source>
        <dbReference type="EMBL" id="SDD94582.1"/>
    </source>
</evidence>
<evidence type="ECO:0000256" key="1">
    <source>
        <dbReference type="ARBA" id="ARBA00022730"/>
    </source>
</evidence>
<dbReference type="EMBL" id="FNAQ01000002">
    <property type="protein sequence ID" value="SDD94582.1"/>
    <property type="molecule type" value="Genomic_DNA"/>
</dbReference>
<evidence type="ECO:0000256" key="3">
    <source>
        <dbReference type="ARBA" id="ARBA00022980"/>
    </source>
</evidence>
<dbReference type="InterPro" id="IPR020056">
    <property type="entry name" value="Rbsml_bL25/Gln-tRNA_synth_N"/>
</dbReference>
<dbReference type="Gene3D" id="2.40.240.10">
    <property type="entry name" value="Ribosomal Protein L25, Chain P"/>
    <property type="match status" value="1"/>
</dbReference>
<name>A0A1G6YWC8_9BACT</name>
<dbReference type="CDD" id="cd00495">
    <property type="entry name" value="Ribosomal_L25_TL5_CTC"/>
    <property type="match status" value="1"/>
</dbReference>
<dbReference type="Gene3D" id="2.170.120.20">
    <property type="entry name" value="Ribosomal protein L25, beta domain"/>
    <property type="match status" value="1"/>
</dbReference>
<accession>A0A1G6YWC8</accession>
<proteinExistence type="inferred from homology"/>
<dbReference type="HAMAP" id="MF_01334">
    <property type="entry name" value="Ribosomal_bL25_CTC"/>
    <property type="match status" value="1"/>
</dbReference>
<dbReference type="GO" id="GO:0022625">
    <property type="term" value="C:cytosolic large ribosomal subunit"/>
    <property type="evidence" value="ECO:0007669"/>
    <property type="project" value="TreeGrafter"/>
</dbReference>
<evidence type="ECO:0000259" key="8">
    <source>
        <dbReference type="Pfam" id="PF14693"/>
    </source>
</evidence>
<dbReference type="SUPFAM" id="SSF50715">
    <property type="entry name" value="Ribosomal protein L25-like"/>
    <property type="match status" value="1"/>
</dbReference>
<comment type="similarity">
    <text evidence="5">Belongs to the bacterial ribosomal protein bL25 family. CTC subfamily.</text>
</comment>
<dbReference type="OrthoDB" id="9786489at2"/>
<dbReference type="PANTHER" id="PTHR33284">
    <property type="entry name" value="RIBOSOMAL PROTEIN L25/GLN-TRNA SYNTHETASE, ANTI-CODON-BINDING DOMAIN-CONTAINING PROTEIN"/>
    <property type="match status" value="1"/>
</dbReference>
<dbReference type="AlphaFoldDB" id="A0A1G6YWC8"/>
<dbReference type="RefSeq" id="WP_092076222.1">
    <property type="nucleotide sequence ID" value="NZ_FNAQ01000002.1"/>
</dbReference>
<dbReference type="GO" id="GO:0003735">
    <property type="term" value="F:structural constituent of ribosome"/>
    <property type="evidence" value="ECO:0007669"/>
    <property type="project" value="InterPro"/>
</dbReference>
<protein>
    <recommendedName>
        <fullName evidence="5">Large ribosomal subunit protein bL25</fullName>
    </recommendedName>
    <alternativeName>
        <fullName evidence="5">General stress protein CTC</fullName>
    </alternativeName>
</protein>
<dbReference type="InterPro" id="IPR001021">
    <property type="entry name" value="Ribosomal_bL25_long"/>
</dbReference>
<dbReference type="Pfam" id="PF01386">
    <property type="entry name" value="Ribosomal_L25p"/>
    <property type="match status" value="1"/>
</dbReference>
<keyword evidence="4 5" id="KW-0687">Ribonucleoprotein</keyword>
<comment type="function">
    <text evidence="5">This is one of the proteins that binds to the 5S RNA in the ribosome where it forms part of the central protuberance.</text>
</comment>
<dbReference type="InterPro" id="IPR011035">
    <property type="entry name" value="Ribosomal_bL25/Gln-tRNA_synth"/>
</dbReference>
<dbReference type="Proteomes" id="UP000243205">
    <property type="component" value="Unassembled WGS sequence"/>
</dbReference>
<dbReference type="InterPro" id="IPR029751">
    <property type="entry name" value="Ribosomal_L25_dom"/>
</dbReference>
<keyword evidence="1 5" id="KW-0699">rRNA-binding</keyword>
<evidence type="ECO:0000256" key="5">
    <source>
        <dbReference type="HAMAP-Rule" id="MF_01334"/>
    </source>
</evidence>
<dbReference type="GO" id="GO:0008097">
    <property type="term" value="F:5S rRNA binding"/>
    <property type="evidence" value="ECO:0007669"/>
    <property type="project" value="InterPro"/>
</dbReference>
<dbReference type="GO" id="GO:0006412">
    <property type="term" value="P:translation"/>
    <property type="evidence" value="ECO:0007669"/>
    <property type="project" value="UniProtKB-UniRule"/>
</dbReference>
<keyword evidence="3 5" id="KW-0689">Ribosomal protein</keyword>
<dbReference type="InterPro" id="IPR020930">
    <property type="entry name" value="Ribosomal_uL5_bac-type"/>
</dbReference>
<evidence type="ECO:0000259" key="7">
    <source>
        <dbReference type="Pfam" id="PF01386"/>
    </source>
</evidence>
<feature type="domain" description="Large ribosomal subunit protein bL25 L25" evidence="7">
    <location>
        <begin position="6"/>
        <end position="95"/>
    </location>
</feature>
<dbReference type="Pfam" id="PF14693">
    <property type="entry name" value="Ribosomal_TL5_C"/>
    <property type="match status" value="1"/>
</dbReference>
<reference evidence="10" key="1">
    <citation type="submission" date="2016-10" db="EMBL/GenBank/DDBJ databases">
        <authorList>
            <person name="Varghese N."/>
            <person name="Submissions S."/>
        </authorList>
    </citation>
    <scope>NUCLEOTIDE SEQUENCE [LARGE SCALE GENOMIC DNA]</scope>
    <source>
        <strain evidence="10">DSM 8987</strain>
    </source>
</reference>
<evidence type="ECO:0000256" key="6">
    <source>
        <dbReference type="SAM" id="MobiDB-lite"/>
    </source>
</evidence>
<sequence length="200" mass="21607">MAQAELNLSNRERLGKGGARSARRAGLVPGVVYGADMSPCAVTVEPKALQKALATDAGWNTLLTLRGEGAFAGRLAVVKDMQLHPLRRTPEHVDFQAIDMSRKQAFMVPVMVEGRSKGEKEGGTLELIRKELEVYCLPTQVPSSIDVPVAQLEIGDVVHIEDIKAPEGVELVHDVNFTVITVVGHKPSDDVEEGSETSED</sequence>
<organism evidence="9 10">
    <name type="scientific">Desulfuromonas thiophila</name>
    <dbReference type="NCBI Taxonomy" id="57664"/>
    <lineage>
        <taxon>Bacteria</taxon>
        <taxon>Pseudomonadati</taxon>
        <taxon>Thermodesulfobacteriota</taxon>
        <taxon>Desulfuromonadia</taxon>
        <taxon>Desulfuromonadales</taxon>
        <taxon>Desulfuromonadaceae</taxon>
        <taxon>Desulfuromonas</taxon>
    </lineage>
</organism>
<evidence type="ECO:0000256" key="4">
    <source>
        <dbReference type="ARBA" id="ARBA00023274"/>
    </source>
</evidence>
<keyword evidence="10" id="KW-1185">Reference proteome</keyword>
<dbReference type="PANTHER" id="PTHR33284:SF1">
    <property type="entry name" value="RIBOSOMAL PROTEIN L25_GLN-TRNA SYNTHETASE, ANTI-CODON-BINDING DOMAIN-CONTAINING PROTEIN"/>
    <property type="match status" value="1"/>
</dbReference>
<feature type="domain" description="Large ribosomal subunit protein bL25 beta" evidence="8">
    <location>
        <begin position="106"/>
        <end position="184"/>
    </location>
</feature>
<keyword evidence="2 5" id="KW-0694">RNA-binding</keyword>
<dbReference type="NCBIfam" id="TIGR00731">
    <property type="entry name" value="bL25_bact_ctc"/>
    <property type="match status" value="1"/>
</dbReference>